<sequence>MNAKNFYLAMAIIGTLVPWLFFGSFFALNGLDIPLFLQSLFANGAAGGFSADVLITIVVFWIWSWRDAAKNNVTHWWLVLPASCFVGLSLALPLYLYLREPHST</sequence>
<reference evidence="3" key="1">
    <citation type="journal article" date="2019" name="Int. J. Syst. Evol. Microbiol.">
        <title>The Global Catalogue of Microorganisms (GCM) 10K type strain sequencing project: providing services to taxonomists for standard genome sequencing and annotation.</title>
        <authorList>
            <consortium name="The Broad Institute Genomics Platform"/>
            <consortium name="The Broad Institute Genome Sequencing Center for Infectious Disease"/>
            <person name="Wu L."/>
            <person name="Ma J."/>
        </authorList>
    </citation>
    <scope>NUCLEOTIDE SEQUENCE [LARGE SCALE GENOMIC DNA]</scope>
    <source>
        <strain evidence="3">CCUG 49584</strain>
    </source>
</reference>
<name>A0ABW3V817_9HYPH</name>
<comment type="caution">
    <text evidence="2">The sequence shown here is derived from an EMBL/GenBank/DDBJ whole genome shotgun (WGS) entry which is preliminary data.</text>
</comment>
<keyword evidence="1" id="KW-0812">Transmembrane</keyword>
<evidence type="ECO:0000313" key="3">
    <source>
        <dbReference type="Proteomes" id="UP001597263"/>
    </source>
</evidence>
<keyword evidence="3" id="KW-1185">Reference proteome</keyword>
<evidence type="ECO:0000256" key="1">
    <source>
        <dbReference type="SAM" id="Phobius"/>
    </source>
</evidence>
<keyword evidence="1" id="KW-1133">Transmembrane helix</keyword>
<dbReference type="InterPro" id="IPR021362">
    <property type="entry name" value="DUF2834"/>
</dbReference>
<dbReference type="Proteomes" id="UP001597263">
    <property type="component" value="Unassembled WGS sequence"/>
</dbReference>
<protein>
    <submittedName>
        <fullName evidence="2">DUF2834 domain-containing protein</fullName>
    </submittedName>
</protein>
<feature type="transmembrane region" description="Helical" evidence="1">
    <location>
        <begin position="75"/>
        <end position="98"/>
    </location>
</feature>
<dbReference type="EMBL" id="JBHTMA010000040">
    <property type="protein sequence ID" value="MFD1228651.1"/>
    <property type="molecule type" value="Genomic_DNA"/>
</dbReference>
<accession>A0ABW3V817</accession>
<evidence type="ECO:0000313" key="2">
    <source>
        <dbReference type="EMBL" id="MFD1228651.1"/>
    </source>
</evidence>
<feature type="transmembrane region" description="Helical" evidence="1">
    <location>
        <begin position="40"/>
        <end position="63"/>
    </location>
</feature>
<proteinExistence type="predicted"/>
<feature type="transmembrane region" description="Helical" evidence="1">
    <location>
        <begin position="6"/>
        <end position="28"/>
    </location>
</feature>
<keyword evidence="1" id="KW-0472">Membrane</keyword>
<gene>
    <name evidence="2" type="ORF">ACFQ35_16025</name>
</gene>
<dbReference type="Pfam" id="PF11196">
    <property type="entry name" value="DUF2834"/>
    <property type="match status" value="1"/>
</dbReference>
<dbReference type="RefSeq" id="WP_289385355.1">
    <property type="nucleotide sequence ID" value="NZ_JAUCBM010000001.1"/>
</dbReference>
<organism evidence="2 3">
    <name type="scientific">Pseudochrobactrum kiredjianiae</name>
    <dbReference type="NCBI Taxonomy" id="386305"/>
    <lineage>
        <taxon>Bacteria</taxon>
        <taxon>Pseudomonadati</taxon>
        <taxon>Pseudomonadota</taxon>
        <taxon>Alphaproteobacteria</taxon>
        <taxon>Hyphomicrobiales</taxon>
        <taxon>Brucellaceae</taxon>
        <taxon>Pseudochrobactrum</taxon>
    </lineage>
</organism>